<comment type="similarity">
    <text evidence="2">Belongs to the NIPA family.</text>
</comment>
<feature type="transmembrane region" description="Helical" evidence="7">
    <location>
        <begin position="155"/>
        <end position="174"/>
    </location>
</feature>
<feature type="transmembrane region" description="Helical" evidence="7">
    <location>
        <begin position="89"/>
        <end position="106"/>
    </location>
</feature>
<dbReference type="InterPro" id="IPR008521">
    <property type="entry name" value="Mg_trans_NIPA"/>
</dbReference>
<feature type="transmembrane region" description="Helical" evidence="7">
    <location>
        <begin position="287"/>
        <end position="307"/>
    </location>
</feature>
<feature type="transmembrane region" description="Helical" evidence="7">
    <location>
        <begin position="113"/>
        <end position="135"/>
    </location>
</feature>
<dbReference type="EMBL" id="HBUF01014945">
    <property type="protein sequence ID" value="CAG6609519.1"/>
    <property type="molecule type" value="Transcribed_RNA"/>
</dbReference>
<feature type="compositionally biased region" description="Polar residues" evidence="6">
    <location>
        <begin position="378"/>
        <end position="388"/>
    </location>
</feature>
<evidence type="ECO:0000313" key="8">
    <source>
        <dbReference type="EMBL" id="CAG6609519.1"/>
    </source>
</evidence>
<keyword evidence="3 7" id="KW-0812">Transmembrane</keyword>
<evidence type="ECO:0000256" key="6">
    <source>
        <dbReference type="SAM" id="MobiDB-lite"/>
    </source>
</evidence>
<dbReference type="AlphaFoldDB" id="A0A8D8PPQ2"/>
<proteinExistence type="inferred from homology"/>
<sequence>MAELPSAQVISEAQFYMGLGLTITASFFIGSSFIIKKLALNKLSSSGHTRASAGGFGYLKEWIWWAGLLTMGVGELANFSAYLFAPASLVTPLGALSVLITAVLASKFLNEKIFLLGKIGCFLCIIGSTIIVIHSPKEEEIENIEVLLEKIQEPAFIIYVLLVIAVSLSIVYYFGPRFGSRNVSVYIILCSSVGSLTVMACKGFGLALKETLSGTRNELDNSLTCISPVPGTRNELDNSLTCIFPVSGTRNELGNSLTWIFLSLVIFCIVIQMTYLNKSLDLFSTGIVTPIYYVMFTTLVITASAILFKEWTHLGANDIIGNLCGFLVIICGIVLLNTFKDMDVNMLDLSRQWRSRRHSTKTMLDDEDEEEQDRIQSIPRTYGTSYNA</sequence>
<feature type="transmembrane region" description="Helical" evidence="7">
    <location>
        <begin position="15"/>
        <end position="35"/>
    </location>
</feature>
<evidence type="ECO:0000256" key="4">
    <source>
        <dbReference type="ARBA" id="ARBA00022989"/>
    </source>
</evidence>
<dbReference type="Pfam" id="PF05653">
    <property type="entry name" value="Mg_trans_NIPA"/>
    <property type="match status" value="2"/>
</dbReference>
<keyword evidence="4 7" id="KW-1133">Transmembrane helix</keyword>
<evidence type="ECO:0000256" key="7">
    <source>
        <dbReference type="SAM" id="Phobius"/>
    </source>
</evidence>
<protein>
    <submittedName>
        <fullName evidence="8">Magnesium transporter NIPA2</fullName>
    </submittedName>
</protein>
<dbReference type="GO" id="GO:0016020">
    <property type="term" value="C:membrane"/>
    <property type="evidence" value="ECO:0007669"/>
    <property type="project" value="UniProtKB-SubCell"/>
</dbReference>
<evidence type="ECO:0000256" key="5">
    <source>
        <dbReference type="ARBA" id="ARBA00023136"/>
    </source>
</evidence>
<comment type="subcellular location">
    <subcellularLocation>
        <location evidence="1">Membrane</location>
        <topology evidence="1">Multi-pass membrane protein</topology>
    </subcellularLocation>
</comment>
<dbReference type="PANTHER" id="PTHR12570:SF92">
    <property type="entry name" value="SPICHTHYIN, ISOFORM B"/>
    <property type="match status" value="1"/>
</dbReference>
<evidence type="ECO:0000256" key="3">
    <source>
        <dbReference type="ARBA" id="ARBA00022692"/>
    </source>
</evidence>
<organism evidence="8">
    <name type="scientific">Cacopsylla melanoneura</name>
    <dbReference type="NCBI Taxonomy" id="428564"/>
    <lineage>
        <taxon>Eukaryota</taxon>
        <taxon>Metazoa</taxon>
        <taxon>Ecdysozoa</taxon>
        <taxon>Arthropoda</taxon>
        <taxon>Hexapoda</taxon>
        <taxon>Insecta</taxon>
        <taxon>Pterygota</taxon>
        <taxon>Neoptera</taxon>
        <taxon>Paraneoptera</taxon>
        <taxon>Hemiptera</taxon>
        <taxon>Sternorrhyncha</taxon>
        <taxon>Psylloidea</taxon>
        <taxon>Psyllidae</taxon>
        <taxon>Psyllinae</taxon>
        <taxon>Cacopsylla</taxon>
    </lineage>
</organism>
<feature type="transmembrane region" description="Helical" evidence="7">
    <location>
        <begin position="186"/>
        <end position="208"/>
    </location>
</feature>
<reference evidence="8" key="1">
    <citation type="submission" date="2021-05" db="EMBL/GenBank/DDBJ databases">
        <authorList>
            <person name="Alioto T."/>
            <person name="Alioto T."/>
            <person name="Gomez Garrido J."/>
        </authorList>
    </citation>
    <scope>NUCLEOTIDE SEQUENCE</scope>
</reference>
<feature type="transmembrane region" description="Helical" evidence="7">
    <location>
        <begin position="319"/>
        <end position="339"/>
    </location>
</feature>
<dbReference type="PANTHER" id="PTHR12570">
    <property type="match status" value="1"/>
</dbReference>
<dbReference type="InterPro" id="IPR037185">
    <property type="entry name" value="EmrE-like"/>
</dbReference>
<dbReference type="GO" id="GO:0015095">
    <property type="term" value="F:magnesium ion transmembrane transporter activity"/>
    <property type="evidence" value="ECO:0007669"/>
    <property type="project" value="InterPro"/>
</dbReference>
<evidence type="ECO:0000256" key="2">
    <source>
        <dbReference type="ARBA" id="ARBA00007230"/>
    </source>
</evidence>
<feature type="region of interest" description="Disordered" evidence="6">
    <location>
        <begin position="360"/>
        <end position="388"/>
    </location>
</feature>
<accession>A0A8D8PPQ2</accession>
<evidence type="ECO:0000256" key="1">
    <source>
        <dbReference type="ARBA" id="ARBA00004141"/>
    </source>
</evidence>
<dbReference type="SUPFAM" id="SSF103481">
    <property type="entry name" value="Multidrug resistance efflux transporter EmrE"/>
    <property type="match status" value="2"/>
</dbReference>
<feature type="transmembrane region" description="Helical" evidence="7">
    <location>
        <begin position="257"/>
        <end position="275"/>
    </location>
</feature>
<name>A0A8D8PPQ2_9HEMI</name>
<keyword evidence="5 7" id="KW-0472">Membrane</keyword>